<evidence type="ECO:0000256" key="4">
    <source>
        <dbReference type="ARBA" id="ARBA00022989"/>
    </source>
</evidence>
<evidence type="ECO:0000313" key="8">
    <source>
        <dbReference type="EMBL" id="EEC57395.1"/>
    </source>
</evidence>
<keyword evidence="5 6" id="KW-0472">Membrane</keyword>
<protein>
    <recommendedName>
        <fullName evidence="7">Membrane transport protein MMPL domain-containing protein</fullName>
    </recommendedName>
</protein>
<evidence type="ECO:0000313" key="9">
    <source>
        <dbReference type="Proteomes" id="UP000003136"/>
    </source>
</evidence>
<keyword evidence="2" id="KW-1003">Cell membrane</keyword>
<feature type="transmembrane region" description="Helical" evidence="6">
    <location>
        <begin position="626"/>
        <end position="646"/>
    </location>
</feature>
<dbReference type="Proteomes" id="UP000003136">
    <property type="component" value="Unassembled WGS sequence"/>
</dbReference>
<feature type="transmembrane region" description="Helical" evidence="6">
    <location>
        <begin position="177"/>
        <end position="195"/>
    </location>
</feature>
<gene>
    <name evidence="8" type="ORF">BACPEC_01904</name>
</gene>
<feature type="transmembrane region" description="Helical" evidence="6">
    <location>
        <begin position="202"/>
        <end position="229"/>
    </location>
</feature>
<dbReference type="InterPro" id="IPR004869">
    <property type="entry name" value="MMPL_dom"/>
</dbReference>
<feature type="transmembrane region" description="Helical" evidence="6">
    <location>
        <begin position="724"/>
        <end position="752"/>
    </location>
</feature>
<proteinExistence type="predicted"/>
<accession>B7AS49</accession>
<evidence type="ECO:0000256" key="5">
    <source>
        <dbReference type="ARBA" id="ARBA00023136"/>
    </source>
</evidence>
<comment type="subcellular location">
    <subcellularLocation>
        <location evidence="1">Cell membrane</location>
        <topology evidence="1">Multi-pass membrane protein</topology>
    </subcellularLocation>
</comment>
<dbReference type="HOGENOM" id="CLU_007352_0_0_9"/>
<keyword evidence="3 6" id="KW-0812">Transmembrane</keyword>
<evidence type="ECO:0000256" key="3">
    <source>
        <dbReference type="ARBA" id="ARBA00022692"/>
    </source>
</evidence>
<feature type="transmembrane region" description="Helical" evidence="6">
    <location>
        <begin position="235"/>
        <end position="253"/>
    </location>
</feature>
<organism evidence="8 9">
    <name type="scientific">[Bacteroides] pectinophilus ATCC 43243</name>
    <dbReference type="NCBI Taxonomy" id="483218"/>
    <lineage>
        <taxon>Bacteria</taxon>
        <taxon>Bacillati</taxon>
        <taxon>Bacillota</taxon>
        <taxon>Clostridia</taxon>
        <taxon>Eubacteriales</taxon>
    </lineage>
</organism>
<dbReference type="InterPro" id="IPR050545">
    <property type="entry name" value="Mycobact_MmpL"/>
</dbReference>
<dbReference type="Pfam" id="PF03176">
    <property type="entry name" value="MMPL"/>
    <property type="match status" value="2"/>
</dbReference>
<sequence>MPKSKEMEEEMKENSQDKNFMYKLAEFIVDKRNLFFLIYIIALVFCIFSRNWVKVENDVTKYLPDSTETRQGLTVMNDQFVTYGTAQVLLANISYDRAQEAADMIEDINGVTSVTFDNTEDHYKGTSALLDVTFDGEEEDQISIDAMNEIKDKLTGYDVYYSTSVANDDSANLESEMQVVTAIAAVIIVVVLLLTSKSYAEVPVLLITFIAAALLNMGTNFLLGTISFISNSVTIVLQLALAIDYAIILCHRYTEERENLPAREATITALSKAIPEISSSSLTTVSGLLALAFMQFKIGEDLAVVLIKAIILSLISVFTLMPGLIMVFSKWMDKTVHKNLIPSISAVGKFAIKTKYIIPPIFAAVIIVACVFANMCPYCFSTGSTSTPRKSESTIAQEKIDSTFGSRNMIALVVPAGNYEAEKNLLADLDACDEVKSTQGLANTEAMDGYMLTDSLTPREFSELVGLDYEVAQLLYSAYAINQENYGEVINSSSKYSVPLIDMFEFLLDEIDKGYVTLEGDLKDQMDDLSGQLDKALLQLKTDDYSRLVVYLNLPEEGDETFAFLDRVHEMMAKYYTDNYYVVGNSTSDYDLSSSFSRDNLVISILSALFVIIILLFTFKSAGLPVLLILVIQGSIWINFSFPYLMDSPLYFLGYLVVNSIQMGANIDYAIVISSRYDDLKKQLPIKEAIIETLNQAFPTIITSGSILAAAGILISFLSTNGVISAIGTCLGRGTIISIILVMGVLPQILYLGDVIIEKTRFSINTDNLIQNTGGTMVINGRMRGYVSGIIDAEIHGVIKGEVKGQIDVNNIDVIKKEEPEDGGDGNEEA</sequence>
<keyword evidence="9" id="KW-1185">Reference proteome</keyword>
<evidence type="ECO:0000256" key="6">
    <source>
        <dbReference type="SAM" id="Phobius"/>
    </source>
</evidence>
<dbReference type="STRING" id="483218.BACPEC_01904"/>
<keyword evidence="4 6" id="KW-1133">Transmembrane helix</keyword>
<comment type="caution">
    <text evidence="8">The sequence shown here is derived from an EMBL/GenBank/DDBJ whole genome shotgun (WGS) entry which is preliminary data.</text>
</comment>
<dbReference type="GO" id="GO:0005886">
    <property type="term" value="C:plasma membrane"/>
    <property type="evidence" value="ECO:0007669"/>
    <property type="project" value="UniProtKB-SubCell"/>
</dbReference>
<reference evidence="8 9" key="2">
    <citation type="submission" date="2008-11" db="EMBL/GenBank/DDBJ databases">
        <authorList>
            <person name="Fulton L."/>
            <person name="Clifton S."/>
            <person name="Fulton B."/>
            <person name="Xu J."/>
            <person name="Minx P."/>
            <person name="Pepin K.H."/>
            <person name="Johnson M."/>
            <person name="Bhonagiri V."/>
            <person name="Nash W.E."/>
            <person name="Mardis E.R."/>
            <person name="Wilson R.K."/>
        </authorList>
    </citation>
    <scope>NUCLEOTIDE SEQUENCE [LARGE SCALE GENOMIC DNA]</scope>
    <source>
        <strain evidence="8 9">ATCC 43243</strain>
    </source>
</reference>
<dbReference type="SUPFAM" id="SSF82866">
    <property type="entry name" value="Multidrug efflux transporter AcrB transmembrane domain"/>
    <property type="match status" value="2"/>
</dbReference>
<feature type="domain" description="Membrane transport protein MMPL" evidence="7">
    <location>
        <begin position="125"/>
        <end position="334"/>
    </location>
</feature>
<dbReference type="PANTHER" id="PTHR33406">
    <property type="entry name" value="MEMBRANE PROTEIN MJ1562-RELATED"/>
    <property type="match status" value="1"/>
</dbReference>
<feature type="transmembrane region" description="Helical" evidence="6">
    <location>
        <begin position="302"/>
        <end position="328"/>
    </location>
</feature>
<dbReference type="EMBL" id="ABVQ01000036">
    <property type="protein sequence ID" value="EEC57395.1"/>
    <property type="molecule type" value="Genomic_DNA"/>
</dbReference>
<feature type="transmembrane region" description="Helical" evidence="6">
    <location>
        <begin position="356"/>
        <end position="375"/>
    </location>
</feature>
<feature type="transmembrane region" description="Helical" evidence="6">
    <location>
        <begin position="652"/>
        <end position="673"/>
    </location>
</feature>
<evidence type="ECO:0000256" key="1">
    <source>
        <dbReference type="ARBA" id="ARBA00004651"/>
    </source>
</evidence>
<evidence type="ECO:0000256" key="2">
    <source>
        <dbReference type="ARBA" id="ARBA00022475"/>
    </source>
</evidence>
<reference evidence="8 9" key="1">
    <citation type="submission" date="2008-11" db="EMBL/GenBank/DDBJ databases">
        <title>Draft genome sequence of Bacteroides pectinophilus (ATCC 43243).</title>
        <authorList>
            <person name="Sudarsanam P."/>
            <person name="Ley R."/>
            <person name="Guruge J."/>
            <person name="Turnbaugh P.J."/>
            <person name="Mahowald M."/>
            <person name="Liep D."/>
            <person name="Gordon J."/>
        </authorList>
    </citation>
    <scope>NUCLEOTIDE SEQUENCE [LARGE SCALE GENOMIC DNA]</scope>
    <source>
        <strain evidence="8 9">ATCC 43243</strain>
    </source>
</reference>
<feature type="domain" description="Membrane transport protein MMPL" evidence="7">
    <location>
        <begin position="547"/>
        <end position="752"/>
    </location>
</feature>
<dbReference type="PANTHER" id="PTHR33406:SF13">
    <property type="entry name" value="MEMBRANE PROTEIN YDFJ"/>
    <property type="match status" value="1"/>
</dbReference>
<evidence type="ECO:0000259" key="7">
    <source>
        <dbReference type="Pfam" id="PF03176"/>
    </source>
</evidence>
<name>B7AS49_9FIRM</name>
<dbReference type="eggNOG" id="COG1033">
    <property type="taxonomic scope" value="Bacteria"/>
</dbReference>
<dbReference type="Gene3D" id="1.20.1640.10">
    <property type="entry name" value="Multidrug efflux transporter AcrB transmembrane domain"/>
    <property type="match status" value="2"/>
</dbReference>
<feature type="transmembrane region" description="Helical" evidence="6">
    <location>
        <begin position="694"/>
        <end position="718"/>
    </location>
</feature>
<feature type="transmembrane region" description="Helical" evidence="6">
    <location>
        <begin position="34"/>
        <end position="53"/>
    </location>
</feature>
<feature type="transmembrane region" description="Helical" evidence="6">
    <location>
        <begin position="601"/>
        <end position="619"/>
    </location>
</feature>
<dbReference type="AlphaFoldDB" id="B7AS49"/>